<dbReference type="Pfam" id="PF06101">
    <property type="entry name" value="Vps62"/>
    <property type="match status" value="2"/>
</dbReference>
<evidence type="ECO:0000313" key="3">
    <source>
        <dbReference type="Proteomes" id="UP000188268"/>
    </source>
</evidence>
<dbReference type="EMBL" id="AWWV01009669">
    <property type="protein sequence ID" value="OMO84844.1"/>
    <property type="molecule type" value="Genomic_DNA"/>
</dbReference>
<accession>A0A1R3IQJ8</accession>
<dbReference type="Gramene" id="OMO84844">
    <property type="protein sequence ID" value="OMO84844"/>
    <property type="gene ID" value="CCACVL1_10616"/>
</dbReference>
<comment type="caution">
    <text evidence="2">The sequence shown here is derived from an EMBL/GenBank/DDBJ whole genome shotgun (WGS) entry which is preliminary data.</text>
</comment>
<dbReference type="InterPro" id="IPR009291">
    <property type="entry name" value="Vps62"/>
</dbReference>
<proteinExistence type="predicted"/>
<dbReference type="PANTHER" id="PTHR48152">
    <property type="entry name" value="F1C9.34 PROTEIN"/>
    <property type="match status" value="1"/>
</dbReference>
<protein>
    <submittedName>
        <fullName evidence="2">Vacuolar protein sorting-associated protein 62</fullName>
    </submittedName>
</protein>
<reference evidence="2 3" key="1">
    <citation type="submission" date="2013-09" db="EMBL/GenBank/DDBJ databases">
        <title>Corchorus capsularis genome sequencing.</title>
        <authorList>
            <person name="Alam M."/>
            <person name="Haque M.S."/>
            <person name="Islam M.S."/>
            <person name="Emdad E.M."/>
            <person name="Islam M.M."/>
            <person name="Ahmed B."/>
            <person name="Halim A."/>
            <person name="Hossen Q.M.M."/>
            <person name="Hossain M.Z."/>
            <person name="Ahmed R."/>
            <person name="Khan M.M."/>
            <person name="Islam R."/>
            <person name="Rashid M.M."/>
            <person name="Khan S.A."/>
            <person name="Rahman M.S."/>
            <person name="Alam M."/>
        </authorList>
    </citation>
    <scope>NUCLEOTIDE SEQUENCE [LARGE SCALE GENOMIC DNA]</scope>
    <source>
        <strain evidence="3">cv. CVL-1</strain>
        <tissue evidence="2">Whole seedling</tissue>
    </source>
</reference>
<organism evidence="2 3">
    <name type="scientific">Corchorus capsularis</name>
    <name type="common">Jute</name>
    <dbReference type="NCBI Taxonomy" id="210143"/>
    <lineage>
        <taxon>Eukaryota</taxon>
        <taxon>Viridiplantae</taxon>
        <taxon>Streptophyta</taxon>
        <taxon>Embryophyta</taxon>
        <taxon>Tracheophyta</taxon>
        <taxon>Spermatophyta</taxon>
        <taxon>Magnoliopsida</taxon>
        <taxon>eudicotyledons</taxon>
        <taxon>Gunneridae</taxon>
        <taxon>Pentapetalae</taxon>
        <taxon>rosids</taxon>
        <taxon>malvids</taxon>
        <taxon>Malvales</taxon>
        <taxon>Malvaceae</taxon>
        <taxon>Grewioideae</taxon>
        <taxon>Apeibeae</taxon>
        <taxon>Corchorus</taxon>
    </lineage>
</organism>
<name>A0A1R3IQJ8_COCAP</name>
<keyword evidence="3" id="KW-1185">Reference proteome</keyword>
<dbReference type="STRING" id="210143.A0A1R3IQJ8"/>
<dbReference type="OrthoDB" id="188042at2759"/>
<feature type="region of interest" description="Disordered" evidence="1">
    <location>
        <begin position="320"/>
        <end position="339"/>
    </location>
</feature>
<dbReference type="PANTHER" id="PTHR48152:SF3">
    <property type="entry name" value="DUF946 FAMILY PROTEIN (DUF946)"/>
    <property type="match status" value="1"/>
</dbReference>
<dbReference type="Proteomes" id="UP000188268">
    <property type="component" value="Unassembled WGS sequence"/>
</dbReference>
<dbReference type="AlphaFoldDB" id="A0A1R3IQJ8"/>
<sequence>MGNCLTTSSAPSDISKKKKASPIETVFKLPSPLPTWPPGEGFASGTIDLGGIQVCQISSFTKIWATHEGGPDNLGATFFEPSSIPTGFHMLGCYAQPNNTLLFGWVLAAKDETNGTLLKQPIDYNLVWSSDTLKINQDGTGYIWFPIAPEGYQALGHVITNTQNKPSLDKVRCVRSDFTDQTENYTWIWGPEHSGGSWVEASELEFQGGNNKPVSYSSLSGHAMYAKPGLVLQGSGGIGIRNDTAKSKKVLDTGLQFSIVAAEYLGSAIVEPPWINYLRKWGPKIEYDLADEIKKVEKLLPGKLKSAFEKFVKSLPNEVLGEEGPTGPKVKRSWNGDEV</sequence>
<gene>
    <name evidence="2" type="ORF">CCACVL1_10616</name>
</gene>
<evidence type="ECO:0000313" key="2">
    <source>
        <dbReference type="EMBL" id="OMO84844.1"/>
    </source>
</evidence>
<evidence type="ECO:0000256" key="1">
    <source>
        <dbReference type="SAM" id="MobiDB-lite"/>
    </source>
</evidence>